<dbReference type="Gene3D" id="3.30.530.20">
    <property type="match status" value="1"/>
</dbReference>
<feature type="transmembrane region" description="Helical" evidence="1">
    <location>
        <begin position="139"/>
        <end position="156"/>
    </location>
</feature>
<gene>
    <name evidence="2" type="ORF">DVJ77_01255</name>
</gene>
<dbReference type="AlphaFoldDB" id="A0A369UU60"/>
<feature type="transmembrane region" description="Helical" evidence="1">
    <location>
        <begin position="45"/>
        <end position="67"/>
    </location>
</feature>
<keyword evidence="3" id="KW-1185">Reference proteome</keyword>
<dbReference type="SUPFAM" id="SSF55961">
    <property type="entry name" value="Bet v1-like"/>
    <property type="match status" value="1"/>
</dbReference>
<proteinExistence type="predicted"/>
<keyword evidence="1" id="KW-0812">Transmembrane</keyword>
<dbReference type="Proteomes" id="UP000253782">
    <property type="component" value="Unassembled WGS sequence"/>
</dbReference>
<dbReference type="RefSeq" id="WP_114843650.1">
    <property type="nucleotide sequence ID" value="NZ_JBHSPE010000001.1"/>
</dbReference>
<dbReference type="InterPro" id="IPR023393">
    <property type="entry name" value="START-like_dom_sf"/>
</dbReference>
<sequence>MDRVVTAWRLTPRRRMWAAALGGVLGGSLYGFVMDGASRLGWLPFDFVSVAGIFSLPLVMGAICVALSAPAQQARMKYWFLAPWLTVALTYAVLTAVQWEALICLIMLLPATLALSSLGGVLAGLLVTWLRRRRHAQRGIVGCFIVLPLLLGQFELHMETPVELHTVQDRIVVEASPEHVWATLLNVPDIRDTELQWSFSHAIGLPKPRAALLNGSGVGSVRDLYWDDGVHFREHVTAWEPGQRLAYDVDVTPAREALRRLDTHVVIGDRYFDVLRGEYQLRELAPGRTELTLSTTYRISTNVNAYGNLWARHTLDDFHTVVLGLLKHRAEHLM</sequence>
<evidence type="ECO:0000256" key="1">
    <source>
        <dbReference type="SAM" id="Phobius"/>
    </source>
</evidence>
<keyword evidence="1" id="KW-0472">Membrane</keyword>
<dbReference type="EMBL" id="QQAH01000001">
    <property type="protein sequence ID" value="RDD83258.1"/>
    <property type="molecule type" value="Genomic_DNA"/>
</dbReference>
<evidence type="ECO:0000313" key="2">
    <source>
        <dbReference type="EMBL" id="RDD83258.1"/>
    </source>
</evidence>
<keyword evidence="1" id="KW-1133">Transmembrane helix</keyword>
<feature type="transmembrane region" description="Helical" evidence="1">
    <location>
        <begin position="105"/>
        <end position="127"/>
    </location>
</feature>
<name>A0A369UU60_9GAMM</name>
<comment type="caution">
    <text evidence="2">The sequence shown here is derived from an EMBL/GenBank/DDBJ whole genome shotgun (WGS) entry which is preliminary data.</text>
</comment>
<feature type="transmembrane region" description="Helical" evidence="1">
    <location>
        <begin position="16"/>
        <end position="33"/>
    </location>
</feature>
<evidence type="ECO:0008006" key="4">
    <source>
        <dbReference type="Google" id="ProtNLM"/>
    </source>
</evidence>
<accession>A0A369UU60</accession>
<organism evidence="2 3">
    <name type="scientific">Dyella tabacisoli</name>
    <dbReference type="NCBI Taxonomy" id="2282381"/>
    <lineage>
        <taxon>Bacteria</taxon>
        <taxon>Pseudomonadati</taxon>
        <taxon>Pseudomonadota</taxon>
        <taxon>Gammaproteobacteria</taxon>
        <taxon>Lysobacterales</taxon>
        <taxon>Rhodanobacteraceae</taxon>
        <taxon>Dyella</taxon>
    </lineage>
</organism>
<protein>
    <recommendedName>
        <fullName evidence="4">SRPBCC family protein</fullName>
    </recommendedName>
</protein>
<dbReference type="OrthoDB" id="118637at2"/>
<evidence type="ECO:0000313" key="3">
    <source>
        <dbReference type="Proteomes" id="UP000253782"/>
    </source>
</evidence>
<feature type="transmembrane region" description="Helical" evidence="1">
    <location>
        <begin position="79"/>
        <end position="99"/>
    </location>
</feature>
<reference evidence="2 3" key="1">
    <citation type="submission" date="2018-07" db="EMBL/GenBank/DDBJ databases">
        <title>Dyella tabacisoli L4-6T, whole genome shotgun sequence.</title>
        <authorList>
            <person name="Zhou X.-K."/>
            <person name="Li W.-J."/>
            <person name="Duan Y.-Q."/>
        </authorList>
    </citation>
    <scope>NUCLEOTIDE SEQUENCE [LARGE SCALE GENOMIC DNA]</scope>
    <source>
        <strain evidence="2 3">L4-6</strain>
    </source>
</reference>